<evidence type="ECO:0000256" key="11">
    <source>
        <dbReference type="ARBA" id="ARBA00035025"/>
    </source>
</evidence>
<evidence type="ECO:0000256" key="3">
    <source>
        <dbReference type="ARBA" id="ARBA00021330"/>
    </source>
</evidence>
<gene>
    <name evidence="13" type="primary">Acey_s0081.g1444</name>
    <name evidence="13" type="synonym">Acey-C02F5.6</name>
    <name evidence="13" type="ORF">Y032_0081g1444</name>
</gene>
<keyword evidence="9" id="KW-0694">RNA-binding</keyword>
<comment type="catalytic activity">
    <reaction evidence="12">
        <text>small RNA 3'-end nucleotide + S-adenosyl-L-methionine = small RNA 3'-end 2'-O-methylnucleotide + S-adenosyl-L-homocysteine + H(+)</text>
        <dbReference type="Rhea" id="RHEA:37887"/>
        <dbReference type="Rhea" id="RHEA-COMP:10415"/>
        <dbReference type="Rhea" id="RHEA-COMP:10416"/>
        <dbReference type="ChEBI" id="CHEBI:15378"/>
        <dbReference type="ChEBI" id="CHEBI:57856"/>
        <dbReference type="ChEBI" id="CHEBI:59789"/>
        <dbReference type="ChEBI" id="CHEBI:74896"/>
        <dbReference type="ChEBI" id="CHEBI:74898"/>
        <dbReference type="EC" id="2.1.1.386"/>
    </reaction>
</comment>
<dbReference type="PANTHER" id="PTHR21404">
    <property type="entry name" value="HEN1"/>
    <property type="match status" value="1"/>
</dbReference>
<keyword evidence="7" id="KW-0479">Metal-binding</keyword>
<keyword evidence="5" id="KW-0808">Transferase</keyword>
<dbReference type="GO" id="GO:0005634">
    <property type="term" value="C:nucleus"/>
    <property type="evidence" value="ECO:0007669"/>
    <property type="project" value="TreeGrafter"/>
</dbReference>
<evidence type="ECO:0000256" key="12">
    <source>
        <dbReference type="ARBA" id="ARBA00048418"/>
    </source>
</evidence>
<evidence type="ECO:0000256" key="9">
    <source>
        <dbReference type="ARBA" id="ARBA00022884"/>
    </source>
</evidence>
<organism evidence="13 14">
    <name type="scientific">Ancylostoma ceylanicum</name>
    <dbReference type="NCBI Taxonomy" id="53326"/>
    <lineage>
        <taxon>Eukaryota</taxon>
        <taxon>Metazoa</taxon>
        <taxon>Ecdysozoa</taxon>
        <taxon>Nematoda</taxon>
        <taxon>Chromadorea</taxon>
        <taxon>Rhabditida</taxon>
        <taxon>Rhabditina</taxon>
        <taxon>Rhabditomorpha</taxon>
        <taxon>Strongyloidea</taxon>
        <taxon>Ancylostomatidae</taxon>
        <taxon>Ancylostomatinae</taxon>
        <taxon>Ancylostoma</taxon>
    </lineage>
</organism>
<dbReference type="EC" id="2.1.1.386" evidence="11"/>
<dbReference type="GO" id="GO:0003723">
    <property type="term" value="F:RNA binding"/>
    <property type="evidence" value="ECO:0007669"/>
    <property type="project" value="UniProtKB-KW"/>
</dbReference>
<comment type="cofactor">
    <cofactor evidence="1">
        <name>Mg(2+)</name>
        <dbReference type="ChEBI" id="CHEBI:18420"/>
    </cofactor>
</comment>
<evidence type="ECO:0000256" key="2">
    <source>
        <dbReference type="ARBA" id="ARBA00009026"/>
    </source>
</evidence>
<evidence type="ECO:0000313" key="13">
    <source>
        <dbReference type="EMBL" id="EYC05558.1"/>
    </source>
</evidence>
<dbReference type="Gene3D" id="3.40.50.150">
    <property type="entry name" value="Vaccinia Virus protein VP39"/>
    <property type="match status" value="1"/>
</dbReference>
<keyword evidence="14" id="KW-1185">Reference proteome</keyword>
<evidence type="ECO:0000313" key="14">
    <source>
        <dbReference type="Proteomes" id="UP000024635"/>
    </source>
</evidence>
<evidence type="ECO:0000256" key="5">
    <source>
        <dbReference type="ARBA" id="ARBA00022679"/>
    </source>
</evidence>
<dbReference type="SUPFAM" id="SSF53335">
    <property type="entry name" value="S-adenosyl-L-methionine-dependent methyltransferases"/>
    <property type="match status" value="1"/>
</dbReference>
<evidence type="ECO:0000256" key="8">
    <source>
        <dbReference type="ARBA" id="ARBA00022842"/>
    </source>
</evidence>
<comment type="caution">
    <text evidence="13">The sequence shown here is derived from an EMBL/GenBank/DDBJ whole genome shotgun (WGS) entry which is preliminary data.</text>
</comment>
<evidence type="ECO:0000256" key="6">
    <source>
        <dbReference type="ARBA" id="ARBA00022691"/>
    </source>
</evidence>
<dbReference type="Proteomes" id="UP000024635">
    <property type="component" value="Unassembled WGS sequence"/>
</dbReference>
<evidence type="ECO:0000256" key="7">
    <source>
        <dbReference type="ARBA" id="ARBA00022723"/>
    </source>
</evidence>
<evidence type="ECO:0000256" key="4">
    <source>
        <dbReference type="ARBA" id="ARBA00022603"/>
    </source>
</evidence>
<dbReference type="AlphaFoldDB" id="A0A016TT77"/>
<evidence type="ECO:0000256" key="10">
    <source>
        <dbReference type="ARBA" id="ARBA00023158"/>
    </source>
</evidence>
<dbReference type="OrthoDB" id="2154311at2759"/>
<name>A0A016TT77_9BILA</name>
<sequence>MLQYYSRSTRLPITQGPNWYIPPKTLFSEGTPQQLKFSSVLPPNVENSVTPQRRILEQAGRKRVRLSCVSDATSPILHNIDARASNTMSSVNSRFSDDGWPLLYDYDRILHSYEVLYEEIEANPVEIEVEETPVHIFDYDELVSKPRFFTPPLQHQRNSFVRDTLSKYNEKTGEKIRKLAVLGCGALSLERTLMTNFGDLGVERVVSVDIDSNELAKGLKLLNIAERQNENIICGTNSLPVLFEVYLGDILEYDERLAGTSCVCSTEVIEHISQEDATRYVRSVLLNVQPQLFILSTPNHEYNEAFGLPNDHFRHGDHKFEFSRQEFKCWLYTILLDFASDYDYSVEYVGNVPGFTHLGGATQFAIIQRKFNEFHVPLPHASLKPYKKAGEAVAKNSLFSLEREKLKQAFILWLERNPLREEDLLRTYVGNYWRVYMSSVVDLIELPKQLRKNMNSKALVDMLRFLCNGRVIYETHDDSFFSYVSLTYHFLSSLLCFWVRIIVSEEKGRDQAILIGAFAPPATPTCLISYRAESIKRGALVRGAVRVQTAGRDGRSESANQSLLVTSLFPSQ</sequence>
<keyword evidence="8" id="KW-0460">Magnesium</keyword>
<dbReference type="STRING" id="53326.A0A016TT77"/>
<keyword evidence="10" id="KW-0943">RNA-mediated gene silencing</keyword>
<dbReference type="GO" id="GO:0001510">
    <property type="term" value="P:RNA methylation"/>
    <property type="evidence" value="ECO:0007669"/>
    <property type="project" value="InterPro"/>
</dbReference>
<dbReference type="EMBL" id="JARK01001417">
    <property type="protein sequence ID" value="EYC05558.1"/>
    <property type="molecule type" value="Genomic_DNA"/>
</dbReference>
<dbReference type="GO" id="GO:0090486">
    <property type="term" value="F:small RNA 2'-O-methyltransferase activity"/>
    <property type="evidence" value="ECO:0007669"/>
    <property type="project" value="UniProtKB-EC"/>
</dbReference>
<protein>
    <recommendedName>
        <fullName evidence="3">Small RNA 2'-O-methyltransferase</fullName>
        <ecNumber evidence="11">2.1.1.386</ecNumber>
    </recommendedName>
</protein>
<dbReference type="InterPro" id="IPR026610">
    <property type="entry name" value="Hen1"/>
</dbReference>
<dbReference type="InterPro" id="IPR029063">
    <property type="entry name" value="SAM-dependent_MTases_sf"/>
</dbReference>
<comment type="similarity">
    <text evidence="2">Belongs to the methyltransferase superfamily. HEN1 family.</text>
</comment>
<dbReference type="GO" id="GO:0005737">
    <property type="term" value="C:cytoplasm"/>
    <property type="evidence" value="ECO:0007669"/>
    <property type="project" value="TreeGrafter"/>
</dbReference>
<dbReference type="PANTHER" id="PTHR21404:SF3">
    <property type="entry name" value="SMALL RNA 2'-O-METHYLTRANSFERASE"/>
    <property type="match status" value="1"/>
</dbReference>
<accession>A0A016TT77</accession>
<proteinExistence type="inferred from homology"/>
<dbReference type="GO" id="GO:0034587">
    <property type="term" value="P:piRNA processing"/>
    <property type="evidence" value="ECO:0007669"/>
    <property type="project" value="TreeGrafter"/>
</dbReference>
<keyword evidence="4" id="KW-0489">Methyltransferase</keyword>
<reference evidence="14" key="1">
    <citation type="journal article" date="2015" name="Nat. Genet.">
        <title>The genome and transcriptome of the zoonotic hookworm Ancylostoma ceylanicum identify infection-specific gene families.</title>
        <authorList>
            <person name="Schwarz E.M."/>
            <person name="Hu Y."/>
            <person name="Antoshechkin I."/>
            <person name="Miller M.M."/>
            <person name="Sternberg P.W."/>
            <person name="Aroian R.V."/>
        </authorList>
    </citation>
    <scope>NUCLEOTIDE SEQUENCE</scope>
    <source>
        <strain evidence="14">HY135</strain>
    </source>
</reference>
<keyword evidence="6" id="KW-0949">S-adenosyl-L-methionine</keyword>
<dbReference type="GO" id="GO:0046872">
    <property type="term" value="F:metal ion binding"/>
    <property type="evidence" value="ECO:0007669"/>
    <property type="project" value="UniProtKB-KW"/>
</dbReference>
<evidence type="ECO:0000256" key="1">
    <source>
        <dbReference type="ARBA" id="ARBA00001946"/>
    </source>
</evidence>
<dbReference type="GO" id="GO:0030422">
    <property type="term" value="P:siRNA processing"/>
    <property type="evidence" value="ECO:0007669"/>
    <property type="project" value="TreeGrafter"/>
</dbReference>